<evidence type="ECO:0000256" key="1">
    <source>
        <dbReference type="SAM" id="MobiDB-lite"/>
    </source>
</evidence>
<dbReference type="RefSeq" id="XP_001008676.1">
    <property type="nucleotide sequence ID" value="XM_001008676.1"/>
</dbReference>
<dbReference type="OrthoDB" id="127285at2759"/>
<dbReference type="HOGENOM" id="CLU_825108_0_0_1"/>
<feature type="compositionally biased region" description="Basic and acidic residues" evidence="1">
    <location>
        <begin position="259"/>
        <end position="279"/>
    </location>
</feature>
<dbReference type="STRING" id="312017.Q22TK7"/>
<protein>
    <submittedName>
        <fullName evidence="2">Surfeit locus protein</fullName>
    </submittedName>
</protein>
<organism evidence="2 3">
    <name type="scientific">Tetrahymena thermophila (strain SB210)</name>
    <dbReference type="NCBI Taxonomy" id="312017"/>
    <lineage>
        <taxon>Eukaryota</taxon>
        <taxon>Sar</taxon>
        <taxon>Alveolata</taxon>
        <taxon>Ciliophora</taxon>
        <taxon>Intramacronucleata</taxon>
        <taxon>Oligohymenophorea</taxon>
        <taxon>Hymenostomatida</taxon>
        <taxon>Tetrahymenina</taxon>
        <taxon>Tetrahymenidae</taxon>
        <taxon>Tetrahymena</taxon>
    </lineage>
</organism>
<name>Q22TK7_TETTS</name>
<feature type="region of interest" description="Disordered" evidence="1">
    <location>
        <begin position="178"/>
        <end position="337"/>
    </location>
</feature>
<feature type="compositionally biased region" description="Low complexity" evidence="1">
    <location>
        <begin position="292"/>
        <end position="311"/>
    </location>
</feature>
<dbReference type="eggNOG" id="ENOG502QW1X">
    <property type="taxonomic scope" value="Eukaryota"/>
</dbReference>
<feature type="compositionally biased region" description="Basic residues" evidence="1">
    <location>
        <begin position="312"/>
        <end position="323"/>
    </location>
</feature>
<sequence length="337" mass="40422">MSTEIIEIVKSNPYFEILENGKIRCKLTNHEMNPDVSKYNEYIKSKGYQKAIEKDFDFDQYKPHIVPFKGAEEHFLWCHLTQTKVPRMKNVILRHVEGKKYQRLLSLFNQKKQEREQKKKITLLKSKKLTKEEEEDKFDENFIDRMIFEFEEDERLNDKDLDGDESYSNDLYQKVHANSIHEQDDKPSKKSKLNKRQNGNKANEDDDIEGEDDEEEDMDDEHDNEEDLEDEEDYDSENEEMEEEDSEENENQGDEEEVDNKLNEEEEIPDSKQAQKENSQKNANKFKKNFKKFNGNNKQHNNQNNNQGVNKFIKKNKQNHFNKFKQNNNNKKKFQKN</sequence>
<dbReference type="KEGG" id="tet:TTHERM_00170160"/>
<proteinExistence type="predicted"/>
<dbReference type="Pfam" id="PF05477">
    <property type="entry name" value="SURF2"/>
    <property type="match status" value="1"/>
</dbReference>
<dbReference type="Proteomes" id="UP000009168">
    <property type="component" value="Unassembled WGS sequence"/>
</dbReference>
<reference evidence="3" key="1">
    <citation type="journal article" date="2006" name="PLoS Biol.">
        <title>Macronuclear genome sequence of the ciliate Tetrahymena thermophila, a model eukaryote.</title>
        <authorList>
            <person name="Eisen J.A."/>
            <person name="Coyne R.S."/>
            <person name="Wu M."/>
            <person name="Wu D."/>
            <person name="Thiagarajan M."/>
            <person name="Wortman J.R."/>
            <person name="Badger J.H."/>
            <person name="Ren Q."/>
            <person name="Amedeo P."/>
            <person name="Jones K.M."/>
            <person name="Tallon L.J."/>
            <person name="Delcher A.L."/>
            <person name="Salzberg S.L."/>
            <person name="Silva J.C."/>
            <person name="Haas B.J."/>
            <person name="Majoros W.H."/>
            <person name="Farzad M."/>
            <person name="Carlton J.M."/>
            <person name="Smith R.K. Jr."/>
            <person name="Garg J."/>
            <person name="Pearlman R.E."/>
            <person name="Karrer K.M."/>
            <person name="Sun L."/>
            <person name="Manning G."/>
            <person name="Elde N.C."/>
            <person name="Turkewitz A.P."/>
            <person name="Asai D.J."/>
            <person name="Wilkes D.E."/>
            <person name="Wang Y."/>
            <person name="Cai H."/>
            <person name="Collins K."/>
            <person name="Stewart B.A."/>
            <person name="Lee S.R."/>
            <person name="Wilamowska K."/>
            <person name="Weinberg Z."/>
            <person name="Ruzzo W.L."/>
            <person name="Wloga D."/>
            <person name="Gaertig J."/>
            <person name="Frankel J."/>
            <person name="Tsao C.-C."/>
            <person name="Gorovsky M.A."/>
            <person name="Keeling P.J."/>
            <person name="Waller R.F."/>
            <person name="Patron N.J."/>
            <person name="Cherry J.M."/>
            <person name="Stover N.A."/>
            <person name="Krieger C.J."/>
            <person name="del Toro C."/>
            <person name="Ryder H.F."/>
            <person name="Williamson S.C."/>
            <person name="Barbeau R.A."/>
            <person name="Hamilton E.P."/>
            <person name="Orias E."/>
        </authorList>
    </citation>
    <scope>NUCLEOTIDE SEQUENCE [LARGE SCALE GENOMIC DNA]</scope>
    <source>
        <strain evidence="3">SB210</strain>
    </source>
</reference>
<dbReference type="InParanoid" id="Q22TK7"/>
<dbReference type="EMBL" id="GG662840">
    <property type="protein sequence ID" value="EAR88431.1"/>
    <property type="molecule type" value="Genomic_DNA"/>
</dbReference>
<dbReference type="GeneID" id="7836397"/>
<accession>Q22TK7</accession>
<keyword evidence="3" id="KW-1185">Reference proteome</keyword>
<feature type="compositionally biased region" description="Basic and acidic residues" evidence="1">
    <location>
        <begin position="179"/>
        <end position="188"/>
    </location>
</feature>
<dbReference type="PANTHER" id="PTHR34348">
    <property type="entry name" value="SURFEIT LOCUS PROTEIN 2"/>
    <property type="match status" value="1"/>
</dbReference>
<gene>
    <name evidence="2" type="ORF">TTHERM_00170160</name>
</gene>
<dbReference type="PANTHER" id="PTHR34348:SF1">
    <property type="entry name" value="SURFEIT LOCUS PROTEIN 2"/>
    <property type="match status" value="1"/>
</dbReference>
<dbReference type="AlphaFoldDB" id="Q22TK7"/>
<evidence type="ECO:0000313" key="3">
    <source>
        <dbReference type="Proteomes" id="UP000009168"/>
    </source>
</evidence>
<evidence type="ECO:0000313" key="2">
    <source>
        <dbReference type="EMBL" id="EAR88431.1"/>
    </source>
</evidence>
<dbReference type="InterPro" id="IPR008833">
    <property type="entry name" value="Surf2"/>
</dbReference>
<feature type="compositionally biased region" description="Acidic residues" evidence="1">
    <location>
        <begin position="204"/>
        <end position="258"/>
    </location>
</feature>